<evidence type="ECO:0000256" key="2">
    <source>
        <dbReference type="SAM" id="MobiDB-lite"/>
    </source>
</evidence>
<feature type="region of interest" description="Disordered" evidence="2">
    <location>
        <begin position="2332"/>
        <end position="2354"/>
    </location>
</feature>
<keyword evidence="1" id="KW-0175">Coiled coil</keyword>
<feature type="region of interest" description="Disordered" evidence="2">
    <location>
        <begin position="792"/>
        <end position="830"/>
    </location>
</feature>
<evidence type="ECO:0000313" key="4">
    <source>
        <dbReference type="Proteomes" id="UP000018201"/>
    </source>
</evidence>
<feature type="coiled-coil region" evidence="1">
    <location>
        <begin position="2765"/>
        <end position="2813"/>
    </location>
</feature>
<reference evidence="3" key="1">
    <citation type="submission" date="2013-10" db="EMBL/GenBank/DDBJ databases">
        <title>Genomic analysis of the causative agents of coccidiosis in chickens.</title>
        <authorList>
            <person name="Reid A.J."/>
            <person name="Blake D."/>
            <person name="Billington K."/>
            <person name="Browne H."/>
            <person name="Dunn M."/>
            <person name="Hung S."/>
            <person name="Kawahara F."/>
            <person name="Miranda-Saavedra D."/>
            <person name="Mourier T."/>
            <person name="Nagra H."/>
            <person name="Otto T.D."/>
            <person name="Rawlings N."/>
            <person name="Sanchez A."/>
            <person name="Sanders M."/>
            <person name="Subramaniam C."/>
            <person name="Tay Y."/>
            <person name="Dear P."/>
            <person name="Doerig C."/>
            <person name="Gruber A."/>
            <person name="Parkinson J."/>
            <person name="Shirley M."/>
            <person name="Wan K.L."/>
            <person name="Berriman M."/>
            <person name="Tomley F."/>
            <person name="Pain A."/>
        </authorList>
    </citation>
    <scope>NUCLEOTIDE SEQUENCE [LARGE SCALE GENOMIC DNA]</scope>
    <source>
        <strain evidence="3">Houghton</strain>
    </source>
</reference>
<feature type="compositionally biased region" description="Low complexity" evidence="2">
    <location>
        <begin position="2371"/>
        <end position="2387"/>
    </location>
</feature>
<name>U6GKQ5_9EIME</name>
<proteinExistence type="predicted"/>
<keyword evidence="4" id="KW-1185">Reference proteome</keyword>
<feature type="region of interest" description="Disordered" evidence="2">
    <location>
        <begin position="595"/>
        <end position="648"/>
    </location>
</feature>
<feature type="region of interest" description="Disordered" evidence="2">
    <location>
        <begin position="1496"/>
        <end position="1526"/>
    </location>
</feature>
<feature type="region of interest" description="Disordered" evidence="2">
    <location>
        <begin position="2578"/>
        <end position="2598"/>
    </location>
</feature>
<protein>
    <submittedName>
        <fullName evidence="3">Uncharacterized protein</fullName>
    </submittedName>
</protein>
<feature type="region of interest" description="Disordered" evidence="2">
    <location>
        <begin position="2368"/>
        <end position="2399"/>
    </location>
</feature>
<feature type="compositionally biased region" description="Low complexity" evidence="2">
    <location>
        <begin position="544"/>
        <end position="560"/>
    </location>
</feature>
<feature type="region of interest" description="Disordered" evidence="2">
    <location>
        <begin position="2670"/>
        <end position="2706"/>
    </location>
</feature>
<accession>U6GKQ5</accession>
<dbReference type="Proteomes" id="UP000018201">
    <property type="component" value="Unassembled WGS sequence"/>
</dbReference>
<dbReference type="EMBL" id="HG691809">
    <property type="protein sequence ID" value="CDI80147.1"/>
    <property type="molecule type" value="Genomic_DNA"/>
</dbReference>
<dbReference type="OrthoDB" id="345785at2759"/>
<evidence type="ECO:0000256" key="1">
    <source>
        <dbReference type="SAM" id="Coils"/>
    </source>
</evidence>
<sequence length="3087" mass="325326">MDAAGEVQRLLQSVEAYEDVASAFDSMAAIRLPLCLVFDAAVDLALGLLKLGLADLALCVLRLKAPDVRDILKNVASNNVSACITAGDSTTPCPICSRQQKAAEAERSSSFSGSLDKNEGSRSGKLENLHLLQAAGGFVLLNACAAAAHWLQQREDRSGCEEADRRASVLERIDSLQLLLCAWKAAKGAAAPAALPLQLQRFLFPAVRLVSRLCESLGSSGYSSTAAQLLSRCLYTTDAFEPRFSAPYWIFWWQLATLLLSRRQWGEASRVCAAVSAAIAQALQQPLSAAKKREIEYKQLLFAALLIKCKLRAQTILPAVSAAIGQALQQQLSAAKKREIEYKQLLFAALLIKCKLRAQTILPADAFEELHTAVKAFTSSVWTDPEPATLAPSRAGRGAVPAAGAAARLNNSEGGASKCTSLEQQIRKLVAASHAGENNLVPAAAAAGAAPAAPSLFLEGWQPATYRRLLLSLGLVLLQPESNCTRGAQAWGLASSTAWDACSRSSNAPLEGNLHAGEGELSGTRSPASRRREDAKGSRKKKPATGAGTSGAADSSSSSNSGEALLLKLLEVAEPLFGDFITAATRLDVIFKTEARGGSSDPKAASAAGTGAAGGPHDSNAHLRKKAPRQSATAGQNAATAAGTAAAGGPGFSDEFLRETVRAAQRSAASLPLCMHVELLWRLSEVEELLLPGKLFKCWRALECRLIYMNFFQPPVTDLEVFELEGKLVGDGSMQQKPLQLQQQQLQKLEELLRQGWQVACCCDLQEVRGLEEVTVRSGVCTDEARLNNRTPLQQGATFEGRGAAAAAETEKDGDGGMQNEENNQTKQRQHVRLLLTRRWDWEADIRSSAAATAAAAATTAGTGAAATPAAALTNSEGPHAQTHGEDLLRNPGVHEACTAADVSSSVPLICGMQLITAKTFEDAAAKYKAEMRGTEPASLWETATAAATGAATAAAASAAIGTSAPEEARAAGNRGKLLPGEQVLQAVYDLVDDAEGPPLPLRMLLRQQQQQKLLQPVTNAQVIFHGVLAASEAAELNGAACSTAKELDADISAVKTPHGQRQVKGSEAGTVEPVTVHVLQLRLSGTAAAGEHEFLVYTKAAAGCAASVADSDSLQDDKSALREGGAPRGGPPCDESLSSGVGSSETLHWRLQGSPRSVLQSCLGIHLNVLCAPVESLPWPSPPLPHLNALFTQPKKKSPQDAVETSLGVWAETEGEVPLYVLIHKLCTWALLRQLEATLETRGEPPLPGPVYERPAARLPSGSSSSTFLRKPSSHVDVESVLSHASNIELRLSLALEVTALWSEAFNTEGLEELLKNTCAEYLCEVLLSLWHSHVLPLANVLLAAAAFGDKDRSLLDSTAPDSQFAIAASPPSRTAASVDLLLVQLKKTVQQVAGLMTKCRFNCMRPLAAAAVLLFHLKQRYPHLSTGEDCRLPELLRGLIVRAEVSACELAAPFVEAIAAEAAAPAAPPAAAAAAAAAASALLASADPAAYWEQQDQEETLENKEAQGKDNMQSVQSVNKASNGRQLEEELLQQQKLLMNAGACPTWDAEPAEAWTLLCRMYELEARLTVKPFHDSPAPFPHAVVPTASGGELNSSSSGAVAASNKVEVSAAASQQEQAPAGDGSTQQVLQTQRLKQQCGLNCYRRCLSLCALAELLPSSAASASTAAAEVEATLAAKLERRWAAAVAAAGATAATTAVAEAAAAEVKPSADPAARSGSSSNNSGAVRKRRQLGAPLMVGRGPQFLLLSLPAAAVAGVPSSSGAGRAWRVLYGGPLRTHGGLGVSRHQKAVAGSGLRFEPTALVRIQQLKDTETYVVAYEELGGGRSDLSDTSLPLSCSWPLPLAMLKARIYKAALRCAVPRTAEAVLSDLWSCVAADEAGVKGKIPKKPVFKENALRRLCDPISPQHACLFCRLPPAVLRSIAESVVRSQVYRQAANFEVAVYGRSTDVAEEQLALLLNTLFAIISSLSSFPLELLSPVLRPLAALTTTPVDALPPQIRAAEAALLGLACLAAAQFQIPLIHGLVNKQVPRCLALPAAAGTALSPVHKRVILSAWLSACIAATTSCPWQRGPTAATLSETLPPPPWLCDSRTAEGKQLNTLLLAVLLAAPAELAAALQRLADFGRNAFKTHGEKDDACMAHLLGAVLSVGLKRRIREASWTDIADAEEMVAEAQAALETAVPAATAALHSYADALAHVHAAAAEPLVEWLAADDLRRHRKAPLPKEPPPAVSSDAAAETATPTAMGAAAAAAGAAVGVSALDTAAQVQTLYQQEVALERRLRTAQTEMQTALQHTVELQLLSHFTTLLLAAPLEAISAHRRAAALPILPTDNSSSSNNSNNNNNKPPHSLHGLFDFDAIAADPLFQPSSDDSAATAAEAAGDSAGNEGTGCENTGHTNAEELSAASTSRGTALGETLEHKASAKVHPRGSAAAASAAAAAASPYSVSPDKHAELPAAGAATTARAGSAGGAAADYAGLWSAFLLLFQRTATAASCAVAANAPLLAYSVIMQLGNALFMMHLDARFAAAFLEDPSCSRCMDTASLAEAAAAALEAGGLAATREGIRGAEGAAAGAAAAASKQSKRGEMKGSGRPMGSVSANMGMPGARGYKGQQQPSAEAKTQLPLPVAAGVVAQACTDLLYIVLKQHLLAADKDELSASQFEAILKTTAPPEDDSREPASTMLQATEGAAEEDASDMPNSEAASRQALICQRAFARPLAPGGVSVPALQPPRKESPAAAMAKRRATKGPEFKGDSTSPPSLMAAAEEAAKAADEIRRFWEEREAAMVASLTKQQQLASQLEQELSRLQAAPNPADTLLISLDRARRTLWEAKCSNCDPSSLEQLLQKVLRQHQRAVHLLRREKHFEGLCGVLCRLGDLAWLGSQQELACSSWQEAVEACFWRRNMLQEWAFLDDGFFVPEAKQIDIRLRSFLPLYRWARLTHRRSFHQQLHAALLASRILCGVLETAADRPLSHADEPAVSQFYAGRSDGGVIRHRMKQLHAHLNFLPTSVLSPAAEGSSSSSSSAAELVESLIWFACVLRSCDFTREKAFPLLATAEFVAADVCRNVPMTIQCRLARTLLCIE</sequence>
<reference evidence="3" key="2">
    <citation type="submission" date="2013-10" db="EMBL/GenBank/DDBJ databases">
        <authorList>
            <person name="Aslett M."/>
        </authorList>
    </citation>
    <scope>NUCLEOTIDE SEQUENCE [LARGE SCALE GENOMIC DNA]</scope>
    <source>
        <strain evidence="3">Houghton</strain>
    </source>
</reference>
<organism evidence="3 4">
    <name type="scientific">Eimeria praecox</name>
    <dbReference type="NCBI Taxonomy" id="51316"/>
    <lineage>
        <taxon>Eukaryota</taxon>
        <taxon>Sar</taxon>
        <taxon>Alveolata</taxon>
        <taxon>Apicomplexa</taxon>
        <taxon>Conoidasida</taxon>
        <taxon>Coccidia</taxon>
        <taxon>Eucoccidiorida</taxon>
        <taxon>Eimeriorina</taxon>
        <taxon>Eimeriidae</taxon>
        <taxon>Eimeria</taxon>
    </lineage>
</organism>
<feature type="region of interest" description="Disordered" evidence="2">
    <location>
        <begin position="1114"/>
        <end position="1142"/>
    </location>
</feature>
<feature type="compositionally biased region" description="Low complexity" evidence="2">
    <location>
        <begin position="2335"/>
        <end position="2347"/>
    </location>
</feature>
<feature type="compositionally biased region" description="Low complexity" evidence="2">
    <location>
        <begin position="1709"/>
        <end position="1727"/>
    </location>
</feature>
<evidence type="ECO:0000313" key="3">
    <source>
        <dbReference type="EMBL" id="CDI80147.1"/>
    </source>
</evidence>
<feature type="compositionally biased region" description="Low complexity" evidence="2">
    <location>
        <begin position="632"/>
        <end position="645"/>
    </location>
</feature>
<gene>
    <name evidence="3" type="ORF">EPH_0008800</name>
</gene>
<dbReference type="VEuPathDB" id="ToxoDB:EPH_0008800"/>
<feature type="region of interest" description="Disordered" evidence="2">
    <location>
        <begin position="2724"/>
        <end position="2762"/>
    </location>
</feature>
<feature type="compositionally biased region" description="Polar residues" evidence="2">
    <location>
        <begin position="1512"/>
        <end position="1526"/>
    </location>
</feature>
<feature type="region of interest" description="Disordered" evidence="2">
    <location>
        <begin position="510"/>
        <end position="560"/>
    </location>
</feature>
<feature type="region of interest" description="Disordered" evidence="2">
    <location>
        <begin position="1709"/>
        <end position="1729"/>
    </location>
</feature>
<feature type="compositionally biased region" description="Low complexity" evidence="2">
    <location>
        <begin position="796"/>
        <end position="808"/>
    </location>
</feature>